<evidence type="ECO:0000313" key="5">
    <source>
        <dbReference type="EMBL" id="MCM3715909.1"/>
    </source>
</evidence>
<dbReference type="InterPro" id="IPR050573">
    <property type="entry name" value="SDH/FRD_Iron-Sulfur"/>
</dbReference>
<dbReference type="GO" id="GO:0051537">
    <property type="term" value="F:2 iron, 2 sulfur cluster binding"/>
    <property type="evidence" value="ECO:0007669"/>
    <property type="project" value="InterPro"/>
</dbReference>
<proteinExistence type="inferred from homology"/>
<dbReference type="InterPro" id="IPR025192">
    <property type="entry name" value="Succ_DH/fum_Rdtase_N"/>
</dbReference>
<dbReference type="RefSeq" id="WP_251224603.1">
    <property type="nucleotide sequence ID" value="NZ_JAMBOL010000024.1"/>
</dbReference>
<comment type="caution">
    <text evidence="5">The sequence shown here is derived from an EMBL/GenBank/DDBJ whole genome shotgun (WGS) entry which is preliminary data.</text>
</comment>
<sequence length="103" mass="11312">MKEITVSVQRQPAPEAETYNETFQVELKTGMSILNVLDEISTTCDSSLAYEASCRRGICSVCMVNVNGKIVKSCMELASGDLELKNGSKFPIKDLAFGSKKRK</sequence>
<dbReference type="InterPro" id="IPR012675">
    <property type="entry name" value="Beta-grasp_dom_sf"/>
</dbReference>
<dbReference type="PROSITE" id="PS00197">
    <property type="entry name" value="2FE2S_FER_1"/>
    <property type="match status" value="1"/>
</dbReference>
<comment type="cofactor">
    <cofactor evidence="3">
        <name>[2Fe-2S] cluster</name>
        <dbReference type="ChEBI" id="CHEBI:190135"/>
    </cofactor>
</comment>
<dbReference type="GO" id="GO:0009055">
    <property type="term" value="F:electron transfer activity"/>
    <property type="evidence" value="ECO:0007669"/>
    <property type="project" value="InterPro"/>
</dbReference>
<dbReference type="PANTHER" id="PTHR11921">
    <property type="entry name" value="SUCCINATE DEHYDROGENASE IRON-SULFUR PROTEIN"/>
    <property type="match status" value="1"/>
</dbReference>
<dbReference type="Pfam" id="PF13085">
    <property type="entry name" value="Fer2_3"/>
    <property type="match status" value="1"/>
</dbReference>
<dbReference type="GO" id="GO:0009060">
    <property type="term" value="P:aerobic respiration"/>
    <property type="evidence" value="ECO:0007669"/>
    <property type="project" value="TreeGrafter"/>
</dbReference>
<dbReference type="AlphaFoldDB" id="A0A9X2IPD1"/>
<name>A0A9X2IPD1_9BACI</name>
<evidence type="ECO:0000256" key="1">
    <source>
        <dbReference type="ARBA" id="ARBA00001927"/>
    </source>
</evidence>
<dbReference type="PROSITE" id="PS51085">
    <property type="entry name" value="2FE2S_FER_2"/>
    <property type="match status" value="1"/>
</dbReference>
<feature type="domain" description="2Fe-2S ferredoxin-type" evidence="4">
    <location>
        <begin position="2"/>
        <end position="90"/>
    </location>
</feature>
<evidence type="ECO:0000256" key="2">
    <source>
        <dbReference type="ARBA" id="ARBA00009433"/>
    </source>
</evidence>
<evidence type="ECO:0000256" key="3">
    <source>
        <dbReference type="ARBA" id="ARBA00034078"/>
    </source>
</evidence>
<dbReference type="InterPro" id="IPR006058">
    <property type="entry name" value="2Fe2S_fd_BS"/>
</dbReference>
<dbReference type="InterPro" id="IPR001041">
    <property type="entry name" value="2Fe-2S_ferredoxin-type"/>
</dbReference>
<dbReference type="PANTHER" id="PTHR11921:SF29">
    <property type="entry name" value="SUCCINATE DEHYDROGENASE [UBIQUINONE] IRON-SULFUR SUBUNIT, MITOCHONDRIAL"/>
    <property type="match status" value="1"/>
</dbReference>
<dbReference type="Proteomes" id="UP001139179">
    <property type="component" value="Unassembled WGS sequence"/>
</dbReference>
<dbReference type="EMBL" id="JAMBOL010000024">
    <property type="protein sequence ID" value="MCM3715909.1"/>
    <property type="molecule type" value="Genomic_DNA"/>
</dbReference>
<protein>
    <submittedName>
        <fullName evidence="5">2Fe-2S iron-sulfur cluster-binding protein</fullName>
    </submittedName>
</protein>
<dbReference type="Gene3D" id="3.10.20.30">
    <property type="match status" value="1"/>
</dbReference>
<evidence type="ECO:0000259" key="4">
    <source>
        <dbReference type="PROSITE" id="PS51085"/>
    </source>
</evidence>
<dbReference type="SUPFAM" id="SSF54292">
    <property type="entry name" value="2Fe-2S ferredoxin-like"/>
    <property type="match status" value="1"/>
</dbReference>
<accession>A0A9X2IPD1</accession>
<comment type="cofactor">
    <cofactor evidence="1">
        <name>[3Fe-4S] cluster</name>
        <dbReference type="ChEBI" id="CHEBI:21137"/>
    </cofactor>
</comment>
<dbReference type="InterPro" id="IPR036010">
    <property type="entry name" value="2Fe-2S_ferredoxin-like_sf"/>
</dbReference>
<dbReference type="CDD" id="cd00207">
    <property type="entry name" value="fer2"/>
    <property type="match status" value="1"/>
</dbReference>
<gene>
    <name evidence="5" type="ORF">M3202_17785</name>
</gene>
<dbReference type="GO" id="GO:0022904">
    <property type="term" value="P:respiratory electron transport chain"/>
    <property type="evidence" value="ECO:0007669"/>
    <property type="project" value="TreeGrafter"/>
</dbReference>
<keyword evidence="6" id="KW-1185">Reference proteome</keyword>
<comment type="similarity">
    <text evidence="2">Belongs to the succinate dehydrogenase/fumarate reductase iron-sulfur protein family.</text>
</comment>
<evidence type="ECO:0000313" key="6">
    <source>
        <dbReference type="Proteomes" id="UP001139179"/>
    </source>
</evidence>
<reference evidence="5" key="1">
    <citation type="submission" date="2022-05" db="EMBL/GenBank/DDBJ databases">
        <title>Comparative Genomics of Spacecraft Associated Microbes.</title>
        <authorList>
            <person name="Tran M.T."/>
            <person name="Wright A."/>
            <person name="Seuylemezian A."/>
            <person name="Eisen J."/>
            <person name="Coil D."/>
        </authorList>
    </citation>
    <scope>NUCLEOTIDE SEQUENCE</scope>
    <source>
        <strain evidence="5">214.1.1</strain>
    </source>
</reference>
<organism evidence="5 6">
    <name type="scientific">Halalkalibacter oceani</name>
    <dbReference type="NCBI Taxonomy" id="1653776"/>
    <lineage>
        <taxon>Bacteria</taxon>
        <taxon>Bacillati</taxon>
        <taxon>Bacillota</taxon>
        <taxon>Bacilli</taxon>
        <taxon>Bacillales</taxon>
        <taxon>Bacillaceae</taxon>
        <taxon>Halalkalibacter</taxon>
    </lineage>
</organism>